<dbReference type="InterPro" id="IPR009027">
    <property type="entry name" value="Ribosomal_bL9/RNase_H1_N"/>
</dbReference>
<dbReference type="Proteomes" id="UP001304895">
    <property type="component" value="Unassembled WGS sequence"/>
</dbReference>
<reference evidence="5" key="2">
    <citation type="submission" date="2023-05" db="EMBL/GenBank/DDBJ databases">
        <authorList>
            <consortium name="Lawrence Berkeley National Laboratory"/>
            <person name="Steindorff A."/>
            <person name="Hensen N."/>
            <person name="Bonometti L."/>
            <person name="Westerberg I."/>
            <person name="Brannstrom I.O."/>
            <person name="Guillou S."/>
            <person name="Cros-Aarteil S."/>
            <person name="Calhoun S."/>
            <person name="Haridas S."/>
            <person name="Kuo A."/>
            <person name="Mondo S."/>
            <person name="Pangilinan J."/>
            <person name="Riley R."/>
            <person name="Labutti K."/>
            <person name="Andreopoulos B."/>
            <person name="Lipzen A."/>
            <person name="Chen C."/>
            <person name="Yanf M."/>
            <person name="Daum C."/>
            <person name="Ng V."/>
            <person name="Clum A."/>
            <person name="Ohm R."/>
            <person name="Martin F."/>
            <person name="Silar P."/>
            <person name="Natvig D."/>
            <person name="Lalanne C."/>
            <person name="Gautier V."/>
            <person name="Ament-Velasquez S.L."/>
            <person name="Kruys A."/>
            <person name="Hutchinson M.I."/>
            <person name="Powell A.J."/>
            <person name="Barry K."/>
            <person name="Miller A.N."/>
            <person name="Grigoriev I.V."/>
            <person name="Debuchy R."/>
            <person name="Gladieux P."/>
            <person name="Thoren M.H."/>
            <person name="Johannesson H."/>
        </authorList>
    </citation>
    <scope>NUCLEOTIDE SEQUENCE</scope>
    <source>
        <strain evidence="5">CBS 123565</strain>
    </source>
</reference>
<dbReference type="Gene3D" id="3.40.5.10">
    <property type="entry name" value="Ribosomal protein L9, N-terminal domain"/>
    <property type="match status" value="1"/>
</dbReference>
<dbReference type="GO" id="GO:0006412">
    <property type="term" value="P:translation"/>
    <property type="evidence" value="ECO:0007669"/>
    <property type="project" value="InterPro"/>
</dbReference>
<gene>
    <name evidence="5" type="ORF">BT67DRAFT_451481</name>
</gene>
<reference evidence="5" key="1">
    <citation type="journal article" date="2023" name="Mol. Phylogenet. Evol.">
        <title>Genome-scale phylogeny and comparative genomics of the fungal order Sordariales.</title>
        <authorList>
            <person name="Hensen N."/>
            <person name="Bonometti L."/>
            <person name="Westerberg I."/>
            <person name="Brannstrom I.O."/>
            <person name="Guillou S."/>
            <person name="Cros-Aarteil S."/>
            <person name="Calhoun S."/>
            <person name="Haridas S."/>
            <person name="Kuo A."/>
            <person name="Mondo S."/>
            <person name="Pangilinan J."/>
            <person name="Riley R."/>
            <person name="LaButti K."/>
            <person name="Andreopoulos B."/>
            <person name="Lipzen A."/>
            <person name="Chen C."/>
            <person name="Yan M."/>
            <person name="Daum C."/>
            <person name="Ng V."/>
            <person name="Clum A."/>
            <person name="Steindorff A."/>
            <person name="Ohm R.A."/>
            <person name="Martin F."/>
            <person name="Silar P."/>
            <person name="Natvig D.O."/>
            <person name="Lalanne C."/>
            <person name="Gautier V."/>
            <person name="Ament-Velasquez S.L."/>
            <person name="Kruys A."/>
            <person name="Hutchinson M.I."/>
            <person name="Powell A.J."/>
            <person name="Barry K."/>
            <person name="Miller A.N."/>
            <person name="Grigoriev I.V."/>
            <person name="Debuchy R."/>
            <person name="Gladieux P."/>
            <person name="Hiltunen Thoren M."/>
            <person name="Johannesson H."/>
        </authorList>
    </citation>
    <scope>NUCLEOTIDE SEQUENCE</scope>
    <source>
        <strain evidence="5">CBS 123565</strain>
    </source>
</reference>
<dbReference type="InterPro" id="IPR020070">
    <property type="entry name" value="Ribosomal_bL9_N"/>
</dbReference>
<dbReference type="InterPro" id="IPR000244">
    <property type="entry name" value="Ribosomal_bL9"/>
</dbReference>
<evidence type="ECO:0000256" key="2">
    <source>
        <dbReference type="ARBA" id="ARBA00022980"/>
    </source>
</evidence>
<keyword evidence="2" id="KW-0689">Ribosomal protein</keyword>
<proteinExistence type="inferred from homology"/>
<evidence type="ECO:0000256" key="1">
    <source>
        <dbReference type="ARBA" id="ARBA00010605"/>
    </source>
</evidence>
<comment type="similarity">
    <text evidence="1">Belongs to the bacterial ribosomal protein bL9 family.</text>
</comment>
<sequence length="276" mass="29906">MAGSLVSKSPTCLACLRRLAQPFGSSNGSASAVSLVQVRAKSNRLRPKDQGVVVRLLADIPKFGRKDSVFLIERGRMRNEWFPHKKAEYMTAARFQELGMTRGDIGDRDTTFGVVTATELEDIPEPAAPTATVLTTTPEKTHTLLTTLIPETLNFFRKPIPAPAPPREARAKISPLVASANESNANTAPDTNAPLAIFGSVSPVDILSTIKARLVEDTEGRRLVLEPENIRILGLGEGADRIKALGRWEIEISVGGVRLEPVRKVVEVLPLAATDE</sequence>
<dbReference type="AlphaFoldDB" id="A0AAN6ZBC7"/>
<keyword evidence="6" id="KW-1185">Reference proteome</keyword>
<dbReference type="GO" id="GO:0005840">
    <property type="term" value="C:ribosome"/>
    <property type="evidence" value="ECO:0007669"/>
    <property type="project" value="UniProtKB-KW"/>
</dbReference>
<evidence type="ECO:0000313" key="5">
    <source>
        <dbReference type="EMBL" id="KAK4131992.1"/>
    </source>
</evidence>
<evidence type="ECO:0000256" key="3">
    <source>
        <dbReference type="ARBA" id="ARBA00023274"/>
    </source>
</evidence>
<feature type="domain" description="Ribosomal protein L9" evidence="4">
    <location>
        <begin position="54"/>
        <end position="97"/>
    </location>
</feature>
<accession>A0AAN6ZBC7</accession>
<dbReference type="GO" id="GO:0003735">
    <property type="term" value="F:structural constituent of ribosome"/>
    <property type="evidence" value="ECO:0007669"/>
    <property type="project" value="InterPro"/>
</dbReference>
<organism evidence="5 6">
    <name type="scientific">Trichocladium antarcticum</name>
    <dbReference type="NCBI Taxonomy" id="1450529"/>
    <lineage>
        <taxon>Eukaryota</taxon>
        <taxon>Fungi</taxon>
        <taxon>Dikarya</taxon>
        <taxon>Ascomycota</taxon>
        <taxon>Pezizomycotina</taxon>
        <taxon>Sordariomycetes</taxon>
        <taxon>Sordariomycetidae</taxon>
        <taxon>Sordariales</taxon>
        <taxon>Chaetomiaceae</taxon>
        <taxon>Trichocladium</taxon>
    </lineage>
</organism>
<evidence type="ECO:0000313" key="6">
    <source>
        <dbReference type="Proteomes" id="UP001304895"/>
    </source>
</evidence>
<dbReference type="EMBL" id="MU853421">
    <property type="protein sequence ID" value="KAK4131992.1"/>
    <property type="molecule type" value="Genomic_DNA"/>
</dbReference>
<protein>
    <recommendedName>
        <fullName evidence="4">Ribosomal protein L9 domain-containing protein</fullName>
    </recommendedName>
</protein>
<keyword evidence="3" id="KW-0687">Ribonucleoprotein</keyword>
<name>A0AAN6ZBC7_9PEZI</name>
<evidence type="ECO:0000259" key="4">
    <source>
        <dbReference type="Pfam" id="PF01281"/>
    </source>
</evidence>
<dbReference type="Pfam" id="PF01281">
    <property type="entry name" value="Ribosomal_L9_N"/>
    <property type="match status" value="1"/>
</dbReference>
<dbReference type="GO" id="GO:1990904">
    <property type="term" value="C:ribonucleoprotein complex"/>
    <property type="evidence" value="ECO:0007669"/>
    <property type="project" value="UniProtKB-KW"/>
</dbReference>
<dbReference type="PANTHER" id="PTHR21368">
    <property type="entry name" value="50S RIBOSOMAL PROTEIN L9"/>
    <property type="match status" value="1"/>
</dbReference>
<comment type="caution">
    <text evidence="5">The sequence shown here is derived from an EMBL/GenBank/DDBJ whole genome shotgun (WGS) entry which is preliminary data.</text>
</comment>
<dbReference type="SUPFAM" id="SSF55658">
    <property type="entry name" value="L9 N-domain-like"/>
    <property type="match status" value="1"/>
</dbReference>
<dbReference type="InterPro" id="IPR036935">
    <property type="entry name" value="Ribosomal_bL9_N_sf"/>
</dbReference>